<gene>
    <name evidence="7" type="ORF">ACFOZ4_26140</name>
</gene>
<dbReference type="EMBL" id="JBHSAY010000015">
    <property type="protein sequence ID" value="MFC4134107.1"/>
    <property type="molecule type" value="Genomic_DNA"/>
</dbReference>
<keyword evidence="8" id="KW-1185">Reference proteome</keyword>
<proteinExistence type="predicted"/>
<feature type="transmembrane region" description="Helical" evidence="5">
    <location>
        <begin position="100"/>
        <end position="120"/>
    </location>
</feature>
<protein>
    <submittedName>
        <fullName evidence="7">MFS transporter</fullName>
    </submittedName>
</protein>
<dbReference type="Gene3D" id="1.20.1250.20">
    <property type="entry name" value="MFS general substrate transporter like domains"/>
    <property type="match status" value="2"/>
</dbReference>
<accession>A0ABV8LSW1</accession>
<evidence type="ECO:0000256" key="4">
    <source>
        <dbReference type="ARBA" id="ARBA00023136"/>
    </source>
</evidence>
<sequence>MNKGRLAGYGVGSIGTGVFSTVPGLLLLFFLTDVLAVPAALAGVVVVAPKALDVLFNPIIGAASDREAVRTARRTKLLLTGALLMPVAFATMFLSPSSGYAGAVWVTLAFIGASVAFAAFQVPYVALPAEMSDEPDTRLRVMTWRIVFLTLGILIAGGLAPAVVDLGGGGRPGYALMGAVVGAIVLAACVTATLSTRWVRSRPGGEVLGLVAAFRTARGNRPFFLLMAAFVTQAVGIAIMLAAVPYVATYWLGDYSLTSILFVCVVGPSALAVPVWSALARRFGRLRCFTVAMIVFTVAAALNYPLGRASVTAGVLSAAAVLGLCYAALQVLPLAMMPDAIVADAARTGQVQAGAFTGAWTAGETAGLAVGPGLYALMLAAGGFLSSTFDAPVTQPGSAKTALLLGFTVVPALLMLASLPILRAYGRARTTGN</sequence>
<dbReference type="PANTHER" id="PTHR11328">
    <property type="entry name" value="MAJOR FACILITATOR SUPERFAMILY DOMAIN-CONTAINING PROTEIN"/>
    <property type="match status" value="1"/>
</dbReference>
<dbReference type="InterPro" id="IPR020846">
    <property type="entry name" value="MFS_dom"/>
</dbReference>
<evidence type="ECO:0000259" key="6">
    <source>
        <dbReference type="PROSITE" id="PS50850"/>
    </source>
</evidence>
<feature type="domain" description="Major facilitator superfamily (MFS) profile" evidence="6">
    <location>
        <begin position="1"/>
        <end position="429"/>
    </location>
</feature>
<feature type="transmembrane region" description="Helical" evidence="5">
    <location>
        <begin position="310"/>
        <end position="329"/>
    </location>
</feature>
<dbReference type="InterPro" id="IPR039672">
    <property type="entry name" value="MFS_2"/>
</dbReference>
<evidence type="ECO:0000313" key="7">
    <source>
        <dbReference type="EMBL" id="MFC4134107.1"/>
    </source>
</evidence>
<feature type="transmembrane region" description="Helical" evidence="5">
    <location>
        <begin position="260"/>
        <end position="279"/>
    </location>
</feature>
<feature type="transmembrane region" description="Helical" evidence="5">
    <location>
        <begin position="141"/>
        <end position="162"/>
    </location>
</feature>
<feature type="transmembrane region" description="Helical" evidence="5">
    <location>
        <begin position="401"/>
        <end position="422"/>
    </location>
</feature>
<evidence type="ECO:0000256" key="2">
    <source>
        <dbReference type="ARBA" id="ARBA00022692"/>
    </source>
</evidence>
<keyword evidence="3 5" id="KW-1133">Transmembrane helix</keyword>
<comment type="caution">
    <text evidence="7">The sequence shown here is derived from an EMBL/GenBank/DDBJ whole genome shotgun (WGS) entry which is preliminary data.</text>
</comment>
<feature type="transmembrane region" description="Helical" evidence="5">
    <location>
        <begin position="77"/>
        <end position="94"/>
    </location>
</feature>
<evidence type="ECO:0000256" key="5">
    <source>
        <dbReference type="SAM" id="Phobius"/>
    </source>
</evidence>
<feature type="transmembrane region" description="Helical" evidence="5">
    <location>
        <begin position="7"/>
        <end position="30"/>
    </location>
</feature>
<feature type="transmembrane region" description="Helical" evidence="5">
    <location>
        <begin position="366"/>
        <end position="389"/>
    </location>
</feature>
<feature type="transmembrane region" description="Helical" evidence="5">
    <location>
        <begin position="36"/>
        <end position="56"/>
    </location>
</feature>
<reference evidence="8" key="1">
    <citation type="journal article" date="2019" name="Int. J. Syst. Evol. Microbiol.">
        <title>The Global Catalogue of Microorganisms (GCM) 10K type strain sequencing project: providing services to taxonomists for standard genome sequencing and annotation.</title>
        <authorList>
            <consortium name="The Broad Institute Genomics Platform"/>
            <consortium name="The Broad Institute Genome Sequencing Center for Infectious Disease"/>
            <person name="Wu L."/>
            <person name="Ma J."/>
        </authorList>
    </citation>
    <scope>NUCLEOTIDE SEQUENCE [LARGE SCALE GENOMIC DNA]</scope>
    <source>
        <strain evidence="8">CGMCC 4.7289</strain>
    </source>
</reference>
<keyword evidence="4 5" id="KW-0472">Membrane</keyword>
<name>A0ABV8LSW1_9ACTN</name>
<dbReference type="SUPFAM" id="SSF103473">
    <property type="entry name" value="MFS general substrate transporter"/>
    <property type="match status" value="1"/>
</dbReference>
<dbReference type="PROSITE" id="PS50850">
    <property type="entry name" value="MFS"/>
    <property type="match status" value="1"/>
</dbReference>
<feature type="transmembrane region" description="Helical" evidence="5">
    <location>
        <begin position="286"/>
        <end position="304"/>
    </location>
</feature>
<evidence type="ECO:0000256" key="1">
    <source>
        <dbReference type="ARBA" id="ARBA00004651"/>
    </source>
</evidence>
<evidence type="ECO:0000256" key="3">
    <source>
        <dbReference type="ARBA" id="ARBA00022989"/>
    </source>
</evidence>
<dbReference type="RefSeq" id="WP_253761706.1">
    <property type="nucleotide sequence ID" value="NZ_JAMZDZ010000001.1"/>
</dbReference>
<organism evidence="7 8">
    <name type="scientific">Hamadaea flava</name>
    <dbReference type="NCBI Taxonomy" id="1742688"/>
    <lineage>
        <taxon>Bacteria</taxon>
        <taxon>Bacillati</taxon>
        <taxon>Actinomycetota</taxon>
        <taxon>Actinomycetes</taxon>
        <taxon>Micromonosporales</taxon>
        <taxon>Micromonosporaceae</taxon>
        <taxon>Hamadaea</taxon>
    </lineage>
</organism>
<feature type="transmembrane region" description="Helical" evidence="5">
    <location>
        <begin position="223"/>
        <end position="248"/>
    </location>
</feature>
<feature type="transmembrane region" description="Helical" evidence="5">
    <location>
        <begin position="174"/>
        <end position="194"/>
    </location>
</feature>
<keyword evidence="2 5" id="KW-0812">Transmembrane</keyword>
<dbReference type="InterPro" id="IPR036259">
    <property type="entry name" value="MFS_trans_sf"/>
</dbReference>
<dbReference type="Proteomes" id="UP001595816">
    <property type="component" value="Unassembled WGS sequence"/>
</dbReference>
<dbReference type="Pfam" id="PF13347">
    <property type="entry name" value="MFS_2"/>
    <property type="match status" value="1"/>
</dbReference>
<comment type="subcellular location">
    <subcellularLocation>
        <location evidence="1">Cell membrane</location>
        <topology evidence="1">Multi-pass membrane protein</topology>
    </subcellularLocation>
</comment>
<evidence type="ECO:0000313" key="8">
    <source>
        <dbReference type="Proteomes" id="UP001595816"/>
    </source>
</evidence>
<dbReference type="PANTHER" id="PTHR11328:SF24">
    <property type="entry name" value="MAJOR FACILITATOR SUPERFAMILY (MFS) PROFILE DOMAIN-CONTAINING PROTEIN"/>
    <property type="match status" value="1"/>
</dbReference>